<keyword evidence="7" id="KW-0540">Nuclease</keyword>
<protein>
    <recommendedName>
        <fullName evidence="5">Translin</fullName>
    </recommendedName>
    <alternativeName>
        <fullName evidence="15">Component 3 of promoter of RISC</fullName>
    </alternativeName>
</protein>
<dbReference type="Gene3D" id="1.20.58.190">
    <property type="entry name" value="Translin, domain 1"/>
    <property type="match status" value="1"/>
</dbReference>
<organism evidence="16 17">
    <name type="scientific">Dictyostelium firmibasis</name>
    <dbReference type="NCBI Taxonomy" id="79012"/>
    <lineage>
        <taxon>Eukaryota</taxon>
        <taxon>Amoebozoa</taxon>
        <taxon>Evosea</taxon>
        <taxon>Eumycetozoa</taxon>
        <taxon>Dictyostelia</taxon>
        <taxon>Dictyosteliales</taxon>
        <taxon>Dictyosteliaceae</taxon>
        <taxon>Dictyostelium</taxon>
    </lineage>
</organism>
<dbReference type="GO" id="GO:0004519">
    <property type="term" value="F:endonuclease activity"/>
    <property type="evidence" value="ECO:0007669"/>
    <property type="project" value="UniProtKB-KW"/>
</dbReference>
<dbReference type="InterPro" id="IPR016069">
    <property type="entry name" value="Translin_C"/>
</dbReference>
<evidence type="ECO:0000256" key="12">
    <source>
        <dbReference type="ARBA" id="ARBA00023242"/>
    </source>
</evidence>
<dbReference type="Gene3D" id="1.20.58.200">
    <property type="entry name" value="Translin, domain 2"/>
    <property type="match status" value="1"/>
</dbReference>
<evidence type="ECO:0000256" key="2">
    <source>
        <dbReference type="ARBA" id="ARBA00004496"/>
    </source>
</evidence>
<evidence type="ECO:0000256" key="5">
    <source>
        <dbReference type="ARBA" id="ARBA00022196"/>
    </source>
</evidence>
<proteinExistence type="inferred from homology"/>
<dbReference type="SUPFAM" id="SSF74784">
    <property type="entry name" value="Translin"/>
    <property type="match status" value="1"/>
</dbReference>
<evidence type="ECO:0000313" key="17">
    <source>
        <dbReference type="Proteomes" id="UP001344447"/>
    </source>
</evidence>
<comment type="function">
    <text evidence="13">DNA-binding protein that specifically recognizes consensus sequences at the breakpoint junctions in chromosomal translocations, mostly involving immunoglobulin (Ig)/T-cell receptor gene segments. Seems to recognize single-stranded DNA ends generated by staggered breaks occurring at recombination hot spots.</text>
</comment>
<evidence type="ECO:0000256" key="9">
    <source>
        <dbReference type="ARBA" id="ARBA00022801"/>
    </source>
</evidence>
<evidence type="ECO:0000256" key="10">
    <source>
        <dbReference type="ARBA" id="ARBA00022884"/>
    </source>
</evidence>
<dbReference type="PANTHER" id="PTHR10741">
    <property type="entry name" value="TRANSLIN AND TRANSLIN ASSOCIATED PROTEIN X"/>
    <property type="match status" value="1"/>
</dbReference>
<sequence length="214" mass="25648">MENLFEPFTEELEQDFQLRQNIKEIMTKIEPIDRKLSQMVQTYHQVNSTVTYQQLLDEIQPLKPQIDQLKLLIKPVLYYKYRDYWKFSITQISFSLIFSYWVEKKTLLKIDQVQLILGLDENKPGSFSLELEDYLIALCNLSNELSRYCLNCVIKQDYETPSLISKFISDLFAGFRLLNLKNDIIRKRYDSMKYDLKRIEEVVYDISVRNLIKK</sequence>
<comment type="similarity">
    <text evidence="3">Belongs to the translin family.</text>
</comment>
<evidence type="ECO:0000256" key="11">
    <source>
        <dbReference type="ARBA" id="ARBA00023125"/>
    </source>
</evidence>
<comment type="function">
    <text evidence="14">Exhibits both single-stranded and double-stranded endoribonuclease activity. May act as an activator of RNA-induced silencing complex (RISC) by facilitating endonucleolytic cleavage of the siRNA passenger strand.</text>
</comment>
<dbReference type="GO" id="GO:0043565">
    <property type="term" value="F:sequence-specific DNA binding"/>
    <property type="evidence" value="ECO:0007669"/>
    <property type="project" value="InterPro"/>
</dbReference>
<dbReference type="GO" id="GO:0005634">
    <property type="term" value="C:nucleus"/>
    <property type="evidence" value="ECO:0007669"/>
    <property type="project" value="UniProtKB-SubCell"/>
</dbReference>
<evidence type="ECO:0000256" key="14">
    <source>
        <dbReference type="ARBA" id="ARBA00025410"/>
    </source>
</evidence>
<comment type="subunit">
    <text evidence="4">Ring-shaped heterooctamer of six TSN and two TSNAX subunits, DNA/RNA binding occurs inside the ring.</text>
</comment>
<dbReference type="InterPro" id="IPR036081">
    <property type="entry name" value="Translin_sf"/>
</dbReference>
<keyword evidence="10" id="KW-0694">RNA-binding</keyword>
<dbReference type="GO" id="GO:0003697">
    <property type="term" value="F:single-stranded DNA binding"/>
    <property type="evidence" value="ECO:0007669"/>
    <property type="project" value="InterPro"/>
</dbReference>
<evidence type="ECO:0000256" key="8">
    <source>
        <dbReference type="ARBA" id="ARBA00022759"/>
    </source>
</evidence>
<dbReference type="GO" id="GO:0005737">
    <property type="term" value="C:cytoplasm"/>
    <property type="evidence" value="ECO:0007669"/>
    <property type="project" value="UniProtKB-SubCell"/>
</dbReference>
<dbReference type="FunFam" id="1.20.58.200:FF:000002">
    <property type="entry name" value="Putative translin"/>
    <property type="match status" value="1"/>
</dbReference>
<keyword evidence="6" id="KW-0963">Cytoplasm</keyword>
<comment type="caution">
    <text evidence="16">The sequence shown here is derived from an EMBL/GenBank/DDBJ whole genome shotgun (WGS) entry which is preliminary data.</text>
</comment>
<dbReference type="InterPro" id="IPR016068">
    <property type="entry name" value="Translin_N"/>
</dbReference>
<keyword evidence="8" id="KW-0255">Endonuclease</keyword>
<dbReference type="Pfam" id="PF01997">
    <property type="entry name" value="Translin"/>
    <property type="match status" value="1"/>
</dbReference>
<dbReference type="Proteomes" id="UP001344447">
    <property type="component" value="Unassembled WGS sequence"/>
</dbReference>
<comment type="subcellular location">
    <subcellularLocation>
        <location evidence="2">Cytoplasm</location>
    </subcellularLocation>
    <subcellularLocation>
        <location evidence="1">Nucleus</location>
    </subcellularLocation>
</comment>
<evidence type="ECO:0000256" key="7">
    <source>
        <dbReference type="ARBA" id="ARBA00022722"/>
    </source>
</evidence>
<evidence type="ECO:0000313" key="16">
    <source>
        <dbReference type="EMBL" id="KAK5575418.1"/>
    </source>
</evidence>
<evidence type="ECO:0000256" key="13">
    <source>
        <dbReference type="ARBA" id="ARBA00025374"/>
    </source>
</evidence>
<keyword evidence="11" id="KW-0238">DNA-binding</keyword>
<gene>
    <name evidence="16" type="ORF">RB653_006551</name>
</gene>
<evidence type="ECO:0000256" key="3">
    <source>
        <dbReference type="ARBA" id="ARBA00005902"/>
    </source>
</evidence>
<keyword evidence="12" id="KW-0539">Nucleus</keyword>
<dbReference type="GO" id="GO:0003723">
    <property type="term" value="F:RNA binding"/>
    <property type="evidence" value="ECO:0007669"/>
    <property type="project" value="UniProtKB-KW"/>
</dbReference>
<evidence type="ECO:0000256" key="1">
    <source>
        <dbReference type="ARBA" id="ARBA00004123"/>
    </source>
</evidence>
<evidence type="ECO:0000256" key="4">
    <source>
        <dbReference type="ARBA" id="ARBA00011685"/>
    </source>
</evidence>
<evidence type="ECO:0000256" key="15">
    <source>
        <dbReference type="ARBA" id="ARBA00030513"/>
    </source>
</evidence>
<dbReference type="FunFam" id="1.20.58.190:FF:000001">
    <property type="entry name" value="Translin"/>
    <property type="match status" value="1"/>
</dbReference>
<dbReference type="AlphaFoldDB" id="A0AAN7U2A6"/>
<name>A0AAN7U2A6_9MYCE</name>
<reference evidence="16 17" key="1">
    <citation type="submission" date="2023-11" db="EMBL/GenBank/DDBJ databases">
        <title>Dfirmibasis_genome.</title>
        <authorList>
            <person name="Edelbroek B."/>
            <person name="Kjellin J."/>
            <person name="Jerlstrom-Hultqvist J."/>
            <person name="Soderbom F."/>
        </authorList>
    </citation>
    <scope>NUCLEOTIDE SEQUENCE [LARGE SCALE GENOMIC DNA]</scope>
    <source>
        <strain evidence="16 17">TNS-C-14</strain>
    </source>
</reference>
<accession>A0AAN7U2A6</accession>
<dbReference type="GO" id="GO:0016787">
    <property type="term" value="F:hydrolase activity"/>
    <property type="evidence" value="ECO:0007669"/>
    <property type="project" value="UniProtKB-KW"/>
</dbReference>
<keyword evidence="17" id="KW-1185">Reference proteome</keyword>
<dbReference type="InterPro" id="IPR033956">
    <property type="entry name" value="Translin"/>
</dbReference>
<keyword evidence="9" id="KW-0378">Hydrolase</keyword>
<dbReference type="CDD" id="cd14819">
    <property type="entry name" value="Translin"/>
    <property type="match status" value="1"/>
</dbReference>
<dbReference type="EMBL" id="JAVFKY010000005">
    <property type="protein sequence ID" value="KAK5575418.1"/>
    <property type="molecule type" value="Genomic_DNA"/>
</dbReference>
<dbReference type="GO" id="GO:0016070">
    <property type="term" value="P:RNA metabolic process"/>
    <property type="evidence" value="ECO:0007669"/>
    <property type="project" value="InterPro"/>
</dbReference>
<dbReference type="InterPro" id="IPR002848">
    <property type="entry name" value="Translin_fam"/>
</dbReference>
<evidence type="ECO:0000256" key="6">
    <source>
        <dbReference type="ARBA" id="ARBA00022490"/>
    </source>
</evidence>